<gene>
    <name evidence="5" type="ORF">LY89DRAFT_752159</name>
</gene>
<dbReference type="Proteomes" id="UP000070700">
    <property type="component" value="Unassembled WGS sequence"/>
</dbReference>
<name>A0A194X292_MOLSC</name>
<dbReference type="RefSeq" id="XP_018068648.1">
    <property type="nucleotide sequence ID" value="XM_018221244.1"/>
</dbReference>
<evidence type="ECO:0000256" key="2">
    <source>
        <dbReference type="ARBA" id="ARBA00022771"/>
    </source>
</evidence>
<keyword evidence="1" id="KW-0479">Metal-binding</keyword>
<dbReference type="Pfam" id="PF01753">
    <property type="entry name" value="zf-MYND"/>
    <property type="match status" value="1"/>
</dbReference>
<sequence length="434" mass="48435">MARCDICDAPGALECPTCNSIAYCSDKCRSINAYVHDMLCSQFASIIESNPKPVKELVWLTTHRSGKLEIVESGEAENQPEYKQYLGAGQPTVGREVILHNIQPKFLLGRTLTIDYRDSVFSDGSKENECVAAISDGHHRHRWCGEIMLVSIISVDPPRSVYQNVTVADAHIAAAFFRGSGAGVGVDESLSITSFYKDAQGNIMLSTKKYSNANQPNFERPDTEPPSTHRCHTKRSNVNVQAEVFDESPALTTGVFAGPTAKGVFIRSDHANMNQYTEVDIPIALKIFNQVPVCISKIMDIPLLLYRKPGIKGRTNTAAWALCLDFETNSPKWGQVKDKQWVRETIGGAWVVRQDKKDLTVQQIEALTAFCSGPLHQVLVGDDFVREMEFSIKALHKARKRALGEHACKGKFEEFFVRMKKEKSWTNAVFPYEI</sequence>
<accession>A0A194X292</accession>
<dbReference type="GO" id="GO:0008270">
    <property type="term" value="F:zinc ion binding"/>
    <property type="evidence" value="ECO:0007669"/>
    <property type="project" value="UniProtKB-KW"/>
</dbReference>
<keyword evidence="6" id="KW-1185">Reference proteome</keyword>
<dbReference type="KEGG" id="psco:LY89DRAFT_752159"/>
<reference evidence="5 6" key="1">
    <citation type="submission" date="2015-10" db="EMBL/GenBank/DDBJ databases">
        <title>Full genome of DAOMC 229536 Phialocephala scopiformis, a fungal endophyte of spruce producing the potent anti-insectan compound rugulosin.</title>
        <authorList>
            <consortium name="DOE Joint Genome Institute"/>
            <person name="Walker A.K."/>
            <person name="Frasz S.L."/>
            <person name="Seifert K.A."/>
            <person name="Miller J.D."/>
            <person name="Mondo S.J."/>
            <person name="Labutti K."/>
            <person name="Lipzen A."/>
            <person name="Dockter R."/>
            <person name="Kennedy M."/>
            <person name="Grigoriev I.V."/>
            <person name="Spatafora J.W."/>
        </authorList>
    </citation>
    <scope>NUCLEOTIDE SEQUENCE [LARGE SCALE GENOMIC DNA]</scope>
    <source>
        <strain evidence="5 6">CBS 120377</strain>
    </source>
</reference>
<evidence type="ECO:0000313" key="5">
    <source>
        <dbReference type="EMBL" id="KUJ14293.1"/>
    </source>
</evidence>
<dbReference type="AlphaFoldDB" id="A0A194X292"/>
<evidence type="ECO:0000256" key="3">
    <source>
        <dbReference type="ARBA" id="ARBA00022833"/>
    </source>
</evidence>
<proteinExistence type="predicted"/>
<dbReference type="EMBL" id="KQ947420">
    <property type="protein sequence ID" value="KUJ14293.1"/>
    <property type="molecule type" value="Genomic_DNA"/>
</dbReference>
<protein>
    <recommendedName>
        <fullName evidence="4">MYND-type domain-containing protein</fullName>
    </recommendedName>
</protein>
<evidence type="ECO:0000313" key="6">
    <source>
        <dbReference type="Proteomes" id="UP000070700"/>
    </source>
</evidence>
<dbReference type="SUPFAM" id="SSF144232">
    <property type="entry name" value="HIT/MYND zinc finger-like"/>
    <property type="match status" value="1"/>
</dbReference>
<dbReference type="PROSITE" id="PS01360">
    <property type="entry name" value="ZF_MYND_1"/>
    <property type="match status" value="1"/>
</dbReference>
<dbReference type="GeneID" id="28830970"/>
<keyword evidence="2" id="KW-0863">Zinc-finger</keyword>
<dbReference type="InParanoid" id="A0A194X292"/>
<dbReference type="OrthoDB" id="437457at2759"/>
<evidence type="ECO:0000256" key="1">
    <source>
        <dbReference type="ARBA" id="ARBA00022723"/>
    </source>
</evidence>
<keyword evidence="3" id="KW-0862">Zinc</keyword>
<feature type="domain" description="MYND-type" evidence="4">
    <location>
        <begin position="4"/>
        <end position="40"/>
    </location>
</feature>
<organism evidence="5 6">
    <name type="scientific">Mollisia scopiformis</name>
    <name type="common">Conifer needle endophyte fungus</name>
    <name type="synonym">Phialocephala scopiformis</name>
    <dbReference type="NCBI Taxonomy" id="149040"/>
    <lineage>
        <taxon>Eukaryota</taxon>
        <taxon>Fungi</taxon>
        <taxon>Dikarya</taxon>
        <taxon>Ascomycota</taxon>
        <taxon>Pezizomycotina</taxon>
        <taxon>Leotiomycetes</taxon>
        <taxon>Helotiales</taxon>
        <taxon>Mollisiaceae</taxon>
        <taxon>Mollisia</taxon>
    </lineage>
</organism>
<dbReference type="InterPro" id="IPR002893">
    <property type="entry name" value="Znf_MYND"/>
</dbReference>
<evidence type="ECO:0000259" key="4">
    <source>
        <dbReference type="PROSITE" id="PS01360"/>
    </source>
</evidence>